<accession>A0ABC9N709</accession>
<dbReference type="Proteomes" id="UP000004110">
    <property type="component" value="Unassembled WGS sequence"/>
</dbReference>
<name>A0ABC9N709_BACUC</name>
<sequence>MRGVGACTLLLLPAGEDEGLGSRYTGEVDAMDGDVVCRHSFALSQQEQQFLAFVAHGDDVCLSYMLQIVQGKGEVEHGGEFYQYVSCLAQQQFFEGGYIGFAVADGYGLSAVSVAAGRVYKYTVHGFHLLQMADAVCVADGDVVQAEDREVVRGYLAEGFLALDVSGMPEAGGEIGAVDAETSGEVGKGAG</sequence>
<proteinExistence type="predicted"/>
<dbReference type="EMBL" id="AAYH02000048">
    <property type="protein sequence ID" value="EDO52512.1"/>
    <property type="molecule type" value="Genomic_DNA"/>
</dbReference>
<dbReference type="AlphaFoldDB" id="A0ABC9N709"/>
<evidence type="ECO:0000313" key="1">
    <source>
        <dbReference type="EMBL" id="EDO52512.1"/>
    </source>
</evidence>
<evidence type="ECO:0000313" key="2">
    <source>
        <dbReference type="Proteomes" id="UP000004110"/>
    </source>
</evidence>
<protein>
    <submittedName>
        <fullName evidence="1">Uncharacterized protein</fullName>
    </submittedName>
</protein>
<reference evidence="1" key="1">
    <citation type="submission" date="2007-06" db="EMBL/GenBank/DDBJ databases">
        <authorList>
            <person name="Fulton L."/>
            <person name="Clifton S."/>
            <person name="Fulton B."/>
            <person name="Xu J."/>
            <person name="Minx P."/>
            <person name="Pepin K.H."/>
            <person name="Johnson M."/>
            <person name="Thiruvilangam P."/>
            <person name="Bhonagiri V."/>
            <person name="Nash W.E."/>
            <person name="Mardis E.R."/>
            <person name="Wilson R.K."/>
        </authorList>
    </citation>
    <scope>NUCLEOTIDE SEQUENCE [LARGE SCALE GENOMIC DNA]</scope>
    <source>
        <strain evidence="1">ATCC 8492</strain>
    </source>
</reference>
<gene>
    <name evidence="1" type="ORF">BACUNI_04129</name>
</gene>
<reference evidence="1" key="2">
    <citation type="submission" date="2013-11" db="EMBL/GenBank/DDBJ databases">
        <title>Draft genome sequence of Bacteroides uniformis (ATCC 8492).</title>
        <authorList>
            <person name="Sudarsanam P."/>
            <person name="Ley R."/>
            <person name="Guruge J."/>
            <person name="Turnbaugh P.J."/>
            <person name="Mahowald M."/>
            <person name="Liep D."/>
            <person name="Gordon J."/>
        </authorList>
    </citation>
    <scope>NUCLEOTIDE SEQUENCE</scope>
    <source>
        <strain evidence="1">ATCC 8492</strain>
    </source>
</reference>
<organism evidence="1 2">
    <name type="scientific">Bacteroides uniformis (strain ATCC 8492 / DSM 6597 / CCUG 4942 / CIP 103695 / JCM 5828 / KCTC 5204 / NCTC 13054 / VPI 0061)</name>
    <dbReference type="NCBI Taxonomy" id="411479"/>
    <lineage>
        <taxon>Bacteria</taxon>
        <taxon>Pseudomonadati</taxon>
        <taxon>Bacteroidota</taxon>
        <taxon>Bacteroidia</taxon>
        <taxon>Bacteroidales</taxon>
        <taxon>Bacteroidaceae</taxon>
        <taxon>Bacteroides</taxon>
    </lineage>
</organism>
<keyword evidence="2" id="KW-1185">Reference proteome</keyword>
<comment type="caution">
    <text evidence="1">The sequence shown here is derived from an EMBL/GenBank/DDBJ whole genome shotgun (WGS) entry which is preliminary data.</text>
</comment>